<evidence type="ECO:0000313" key="3">
    <source>
        <dbReference type="Proteomes" id="UP000499080"/>
    </source>
</evidence>
<reference evidence="2 3" key="1">
    <citation type="journal article" date="2019" name="Sci. Rep.">
        <title>Orb-weaving spider Araneus ventricosus genome elucidates the spidroin gene catalogue.</title>
        <authorList>
            <person name="Kono N."/>
            <person name="Nakamura H."/>
            <person name="Ohtoshi R."/>
            <person name="Moran D.A.P."/>
            <person name="Shinohara A."/>
            <person name="Yoshida Y."/>
            <person name="Fujiwara M."/>
            <person name="Mori M."/>
            <person name="Tomita M."/>
            <person name="Arakawa K."/>
        </authorList>
    </citation>
    <scope>NUCLEOTIDE SEQUENCE [LARGE SCALE GENOMIC DNA]</scope>
</reference>
<feature type="compositionally biased region" description="Acidic residues" evidence="1">
    <location>
        <begin position="1"/>
        <end position="10"/>
    </location>
</feature>
<name>A0A4Y2FX62_ARAVE</name>
<dbReference type="PANTHER" id="PTHR46114:SF1">
    <property type="entry name" value="ZAD DOMAIN-CONTAINING PROTEIN"/>
    <property type="match status" value="1"/>
</dbReference>
<dbReference type="AlphaFoldDB" id="A0A4Y2FX62"/>
<dbReference type="EMBL" id="BGPR01001087">
    <property type="protein sequence ID" value="GBM45025.1"/>
    <property type="molecule type" value="Genomic_DNA"/>
</dbReference>
<organism evidence="2 3">
    <name type="scientific">Araneus ventricosus</name>
    <name type="common">Orbweaver spider</name>
    <name type="synonym">Epeira ventricosa</name>
    <dbReference type="NCBI Taxonomy" id="182803"/>
    <lineage>
        <taxon>Eukaryota</taxon>
        <taxon>Metazoa</taxon>
        <taxon>Ecdysozoa</taxon>
        <taxon>Arthropoda</taxon>
        <taxon>Chelicerata</taxon>
        <taxon>Arachnida</taxon>
        <taxon>Araneae</taxon>
        <taxon>Araneomorphae</taxon>
        <taxon>Entelegynae</taxon>
        <taxon>Araneoidea</taxon>
        <taxon>Araneidae</taxon>
        <taxon>Araneus</taxon>
    </lineage>
</organism>
<keyword evidence="3" id="KW-1185">Reference proteome</keyword>
<gene>
    <name evidence="2" type="ORF">AVEN_98876_1</name>
</gene>
<protein>
    <submittedName>
        <fullName evidence="2">Uncharacterized protein</fullName>
    </submittedName>
</protein>
<proteinExistence type="predicted"/>
<dbReference type="Proteomes" id="UP000499080">
    <property type="component" value="Unassembled WGS sequence"/>
</dbReference>
<evidence type="ECO:0000313" key="2">
    <source>
        <dbReference type="EMBL" id="GBM45025.1"/>
    </source>
</evidence>
<comment type="caution">
    <text evidence="2">The sequence shown here is derived from an EMBL/GenBank/DDBJ whole genome shotgun (WGS) entry which is preliminary data.</text>
</comment>
<feature type="region of interest" description="Disordered" evidence="1">
    <location>
        <begin position="1"/>
        <end position="26"/>
    </location>
</feature>
<sequence length="320" mass="36335">MEAPDYEVEDVPEHENETSVESATSDYDENIVTQTVHGLQHIHCKTSSSQRIFANLSGSKNLYSTARIRFGDFEPQPGPSTSTDDDEEYTADLVHRQPPLVTQLELNDLVRDLELPKSKSQLLGSPLQQCNLLGKGVKISSYRTRQSTLKLFFSEDEGLVFCPNSNELMIELKMPCDPHKWRLFIDSSKASLKVFLLANGNDLPSVPVAYSVDMKETYENISQILYKICYDYKWKLCAGLKVVAVLTGLQTGYTKFCCFLCEWDNRARYKHYIVRKWPRRETFTPGQKCRTGSSGPEGKYLLAAFAHQTRIDQTDCESNG</sequence>
<evidence type="ECO:0000256" key="1">
    <source>
        <dbReference type="SAM" id="MobiDB-lite"/>
    </source>
</evidence>
<accession>A0A4Y2FX62</accession>
<dbReference type="PANTHER" id="PTHR46114">
    <property type="entry name" value="APPLE DOMAIN-CONTAINING PROTEIN"/>
    <property type="match status" value="1"/>
</dbReference>